<organism evidence="2">
    <name type="scientific">Noctiluca scintillans</name>
    <name type="common">Sea sparkle</name>
    <name type="synonym">Red tide dinoflagellate</name>
    <dbReference type="NCBI Taxonomy" id="2966"/>
    <lineage>
        <taxon>Eukaryota</taxon>
        <taxon>Sar</taxon>
        <taxon>Alveolata</taxon>
        <taxon>Dinophyceae</taxon>
        <taxon>Noctilucales</taxon>
        <taxon>Noctilucaceae</taxon>
        <taxon>Noctiluca</taxon>
    </lineage>
</organism>
<accession>A0A7S1FA74</accession>
<evidence type="ECO:0000313" key="2">
    <source>
        <dbReference type="EMBL" id="CAD8854768.1"/>
    </source>
</evidence>
<feature type="compositionally biased region" description="Basic and acidic residues" evidence="1">
    <location>
        <begin position="8"/>
        <end position="18"/>
    </location>
</feature>
<protein>
    <submittedName>
        <fullName evidence="2">Uncharacterized protein</fullName>
    </submittedName>
</protein>
<gene>
    <name evidence="2" type="ORF">NSCI0253_LOCUS29120</name>
</gene>
<proteinExistence type="predicted"/>
<evidence type="ECO:0000256" key="1">
    <source>
        <dbReference type="SAM" id="MobiDB-lite"/>
    </source>
</evidence>
<dbReference type="AlphaFoldDB" id="A0A7S1FA74"/>
<sequence>MVDVSHTATDDTAHHLDLHGSNNTERQRHHLTLHVFHMRLDAESRPKSPSLSLLASWSSRGPSSRQFRYRTSLDSPQSVGRVAMEWFLHLPRSQGVPCVPDRHAWLTSAVAVDGWVADDKVACEMLAEWHATERHPLQSRVATCAPERQATLGLGAPGWVAVGNIQWAEDPQIVQFFVRHLFQSRVVPCISE</sequence>
<feature type="region of interest" description="Disordered" evidence="1">
    <location>
        <begin position="1"/>
        <end position="23"/>
    </location>
</feature>
<dbReference type="EMBL" id="HBFQ01041074">
    <property type="protein sequence ID" value="CAD8854768.1"/>
    <property type="molecule type" value="Transcribed_RNA"/>
</dbReference>
<name>A0A7S1FA74_NOCSC</name>
<reference evidence="2" key="1">
    <citation type="submission" date="2021-01" db="EMBL/GenBank/DDBJ databases">
        <authorList>
            <person name="Corre E."/>
            <person name="Pelletier E."/>
            <person name="Niang G."/>
            <person name="Scheremetjew M."/>
            <person name="Finn R."/>
            <person name="Kale V."/>
            <person name="Holt S."/>
            <person name="Cochrane G."/>
            <person name="Meng A."/>
            <person name="Brown T."/>
            <person name="Cohen L."/>
        </authorList>
    </citation>
    <scope>NUCLEOTIDE SEQUENCE</scope>
</reference>